<keyword evidence="10" id="KW-0418">Kinase</keyword>
<dbReference type="Gene3D" id="1.10.510.10">
    <property type="entry name" value="Transferase(Phosphotransferase) domain 1"/>
    <property type="match status" value="1"/>
</dbReference>
<dbReference type="PANTHER" id="PTHR45832">
    <property type="entry name" value="SERINE/THREONINE-PROTEIN KINASE SAMKA-RELATED-RELATED"/>
    <property type="match status" value="1"/>
</dbReference>
<dbReference type="Gene3D" id="3.30.200.20">
    <property type="entry name" value="Phosphorylase Kinase, domain 1"/>
    <property type="match status" value="1"/>
</dbReference>
<reference evidence="13 14" key="1">
    <citation type="submission" date="2013-11" db="EMBL/GenBank/DDBJ databases">
        <title>Opisthorchis viverrini - life in the bile duct.</title>
        <authorList>
            <person name="Young N.D."/>
            <person name="Nagarajan N."/>
            <person name="Lin S.J."/>
            <person name="Korhonen P.K."/>
            <person name="Jex A.R."/>
            <person name="Hall R.S."/>
            <person name="Safavi-Hemami H."/>
            <person name="Kaewkong W."/>
            <person name="Bertrand D."/>
            <person name="Gao S."/>
            <person name="Seet Q."/>
            <person name="Wongkham S."/>
            <person name="Teh B.T."/>
            <person name="Wongkham C."/>
            <person name="Intapan P.M."/>
            <person name="Maleewong W."/>
            <person name="Yang X."/>
            <person name="Hu M."/>
            <person name="Wang Z."/>
            <person name="Hofmann A."/>
            <person name="Sternberg P.W."/>
            <person name="Tan P."/>
            <person name="Wang J."/>
            <person name="Gasser R.B."/>
        </authorList>
    </citation>
    <scope>NUCLEOTIDE SEQUENCE [LARGE SCALE GENOMIC DNA]</scope>
</reference>
<keyword evidence="8" id="KW-0460">Magnesium</keyword>
<keyword evidence="7 9" id="KW-0067">ATP-binding</keyword>
<dbReference type="SUPFAM" id="SSF56112">
    <property type="entry name" value="Protein kinase-like (PK-like)"/>
    <property type="match status" value="1"/>
</dbReference>
<dbReference type="InterPro" id="IPR011009">
    <property type="entry name" value="Kinase-like_dom_sf"/>
</dbReference>
<feature type="region of interest" description="Disordered" evidence="11">
    <location>
        <begin position="81"/>
        <end position="135"/>
    </location>
</feature>
<evidence type="ECO:0000256" key="4">
    <source>
        <dbReference type="ARBA" id="ARBA00022679"/>
    </source>
</evidence>
<evidence type="ECO:0000256" key="8">
    <source>
        <dbReference type="ARBA" id="ARBA00022842"/>
    </source>
</evidence>
<organism evidence="13 14">
    <name type="scientific">Opisthorchis viverrini</name>
    <name type="common">Southeast Asian liver fluke</name>
    <dbReference type="NCBI Taxonomy" id="6198"/>
    <lineage>
        <taxon>Eukaryota</taxon>
        <taxon>Metazoa</taxon>
        <taxon>Spiralia</taxon>
        <taxon>Lophotrochozoa</taxon>
        <taxon>Platyhelminthes</taxon>
        <taxon>Trematoda</taxon>
        <taxon>Digenea</taxon>
        <taxon>Opisthorchiida</taxon>
        <taxon>Opisthorchiata</taxon>
        <taxon>Opisthorchiidae</taxon>
        <taxon>Opisthorchis</taxon>
    </lineage>
</organism>
<evidence type="ECO:0000256" key="3">
    <source>
        <dbReference type="ARBA" id="ARBA00012513"/>
    </source>
</evidence>
<keyword evidence="10" id="KW-0723">Serine/threonine-protein kinase</keyword>
<keyword evidence="14" id="KW-1185">Reference proteome</keyword>
<dbReference type="PROSITE" id="PS00107">
    <property type="entry name" value="PROTEIN_KINASE_ATP"/>
    <property type="match status" value="1"/>
</dbReference>
<evidence type="ECO:0000256" key="2">
    <source>
        <dbReference type="ARBA" id="ARBA00008874"/>
    </source>
</evidence>
<evidence type="ECO:0000256" key="1">
    <source>
        <dbReference type="ARBA" id="ARBA00001946"/>
    </source>
</evidence>
<evidence type="ECO:0000256" key="9">
    <source>
        <dbReference type="PROSITE-ProRule" id="PRU10141"/>
    </source>
</evidence>
<dbReference type="InterPro" id="IPR008271">
    <property type="entry name" value="Ser/Thr_kinase_AS"/>
</dbReference>
<keyword evidence="4" id="KW-0808">Transferase</keyword>
<dbReference type="RefSeq" id="XP_009162524.1">
    <property type="nucleotide sequence ID" value="XM_009164260.1"/>
</dbReference>
<dbReference type="InterPro" id="IPR051931">
    <property type="entry name" value="PAK3-like"/>
</dbReference>
<evidence type="ECO:0000256" key="11">
    <source>
        <dbReference type="SAM" id="MobiDB-lite"/>
    </source>
</evidence>
<feature type="domain" description="Protein kinase" evidence="12">
    <location>
        <begin position="225"/>
        <end position="477"/>
    </location>
</feature>
<dbReference type="InterPro" id="IPR000719">
    <property type="entry name" value="Prot_kinase_dom"/>
</dbReference>
<dbReference type="GO" id="GO:0046872">
    <property type="term" value="F:metal ion binding"/>
    <property type="evidence" value="ECO:0007669"/>
    <property type="project" value="UniProtKB-KW"/>
</dbReference>
<dbReference type="AlphaFoldDB" id="A0A075AJP6"/>
<dbReference type="GO" id="GO:0005524">
    <property type="term" value="F:ATP binding"/>
    <property type="evidence" value="ECO:0007669"/>
    <property type="project" value="UniProtKB-UniRule"/>
</dbReference>
<comment type="similarity">
    <text evidence="2">Belongs to the protein kinase superfamily. STE Ser/Thr protein kinase family. STE20 subfamily.</text>
</comment>
<dbReference type="InterPro" id="IPR017441">
    <property type="entry name" value="Protein_kinase_ATP_BS"/>
</dbReference>
<evidence type="ECO:0000256" key="6">
    <source>
        <dbReference type="ARBA" id="ARBA00022741"/>
    </source>
</evidence>
<dbReference type="OrthoDB" id="1022360at2759"/>
<dbReference type="FunFam" id="1.10.510.10:FF:000768">
    <property type="entry name" value="Non-specific serine/threonine protein kinase"/>
    <property type="match status" value="1"/>
</dbReference>
<evidence type="ECO:0000259" key="12">
    <source>
        <dbReference type="PROSITE" id="PS50011"/>
    </source>
</evidence>
<feature type="compositionally biased region" description="Polar residues" evidence="11">
    <location>
        <begin position="81"/>
        <end position="100"/>
    </location>
</feature>
<evidence type="ECO:0000313" key="13">
    <source>
        <dbReference type="EMBL" id="KER33749.1"/>
    </source>
</evidence>
<dbReference type="Pfam" id="PF00069">
    <property type="entry name" value="Pkinase"/>
    <property type="match status" value="1"/>
</dbReference>
<dbReference type="EMBL" id="KL596622">
    <property type="protein sequence ID" value="KER33749.1"/>
    <property type="molecule type" value="Genomic_DNA"/>
</dbReference>
<evidence type="ECO:0000256" key="7">
    <source>
        <dbReference type="ARBA" id="ARBA00022840"/>
    </source>
</evidence>
<name>A0A075AJP6_OPIVI</name>
<keyword evidence="6 9" id="KW-0547">Nucleotide-binding</keyword>
<evidence type="ECO:0000256" key="5">
    <source>
        <dbReference type="ARBA" id="ARBA00022723"/>
    </source>
</evidence>
<dbReference type="KEGG" id="ovi:T265_12536"/>
<dbReference type="Proteomes" id="UP000054324">
    <property type="component" value="Unassembled WGS sequence"/>
</dbReference>
<gene>
    <name evidence="13" type="ORF">T265_12536</name>
</gene>
<comment type="cofactor">
    <cofactor evidence="1">
        <name>Mg(2+)</name>
        <dbReference type="ChEBI" id="CHEBI:18420"/>
    </cofactor>
</comment>
<feature type="binding site" evidence="9">
    <location>
        <position position="254"/>
    </location>
    <ligand>
        <name>ATP</name>
        <dbReference type="ChEBI" id="CHEBI:30616"/>
    </ligand>
</feature>
<proteinExistence type="inferred from homology"/>
<dbReference type="PROSITE" id="PS50011">
    <property type="entry name" value="PROTEIN_KINASE_DOM"/>
    <property type="match status" value="1"/>
</dbReference>
<dbReference type="STRING" id="6198.A0A075AJP6"/>
<dbReference type="PROSITE" id="PS00108">
    <property type="entry name" value="PROTEIN_KINASE_ST"/>
    <property type="match status" value="1"/>
</dbReference>
<dbReference type="GO" id="GO:0004674">
    <property type="term" value="F:protein serine/threonine kinase activity"/>
    <property type="evidence" value="ECO:0007669"/>
    <property type="project" value="UniProtKB-KW"/>
</dbReference>
<evidence type="ECO:0000313" key="14">
    <source>
        <dbReference type="Proteomes" id="UP000054324"/>
    </source>
</evidence>
<protein>
    <recommendedName>
        <fullName evidence="3">non-specific serine/threonine protein kinase</fullName>
        <ecNumber evidence="3">2.7.11.1</ecNumber>
    </recommendedName>
</protein>
<dbReference type="SMART" id="SM00220">
    <property type="entry name" value="S_TKc"/>
    <property type="match status" value="1"/>
</dbReference>
<dbReference type="GeneID" id="20326704"/>
<sequence>MSEFHSAFGVDREKIANDSDYVHKTMYYDYPPDNLMPFGKKFKFFSRFKHKRKTSVPDEDHAPLTVDDGDIQKYRRQNRLSASYTSLDSPNHRVSSSSTLEEVDKVEDGRANGAGAGNRSPVEDDESQNGVYDFDSEDNPQFATLVPTFPPIGVSPITCDITSGKFRGIDTALSHLVDDLKFDKEQRIAKADQIIKAIHALEQVRLPKFLGFSMLTEPGEPSDLYELKETLGSGASGIVCRALERKTSQEVAIKILQLARQTQPEMVVTEIEVLRALKHENIVNYLGSFLRRPLDQLWVVMEYLDGGCLADFVTEFKMESRMIAAVTKECTKGLAYLHDRNIIHRDVKSDNIMLGRRGNVKITDFGFCAQLANPFGRRNSVVGTPYWMAPEVANQDTYGTKIDVWSLGIMVIEMVDGDPPYSGMQPLQAMLIIQTSARPTPKAKRLDPYLHDFLDVCLEVDPRKRATSRQLLRHRFLKRACPLNDLIPFIELTCQYTER</sequence>
<dbReference type="CTD" id="20326704"/>
<dbReference type="PANTHER" id="PTHR45832:SF22">
    <property type="entry name" value="SERINE_THREONINE-PROTEIN KINASE SAMKA-RELATED"/>
    <property type="match status" value="1"/>
</dbReference>
<dbReference type="EC" id="2.7.11.1" evidence="3"/>
<accession>A0A075AJP6</accession>
<evidence type="ECO:0000256" key="10">
    <source>
        <dbReference type="RuleBase" id="RU000304"/>
    </source>
</evidence>
<keyword evidence="5" id="KW-0479">Metal-binding</keyword>